<dbReference type="GO" id="GO:0071555">
    <property type="term" value="P:cell wall organization"/>
    <property type="evidence" value="ECO:0007669"/>
    <property type="project" value="UniProtKB-KW"/>
</dbReference>
<dbReference type="InterPro" id="IPR000291">
    <property type="entry name" value="D-Ala_lig_Van_CS"/>
</dbReference>
<dbReference type="NCBIfam" id="NF002528">
    <property type="entry name" value="PRK01966.1-4"/>
    <property type="match status" value="1"/>
</dbReference>
<dbReference type="PROSITE" id="PS00844">
    <property type="entry name" value="DALA_DALA_LIGASE_2"/>
    <property type="match status" value="1"/>
</dbReference>
<comment type="similarity">
    <text evidence="2 12">Belongs to the D-alanine--D-alanine ligase family.</text>
</comment>
<evidence type="ECO:0000256" key="5">
    <source>
        <dbReference type="ARBA" id="ARBA00022741"/>
    </source>
</evidence>
<comment type="subcellular location">
    <subcellularLocation>
        <location evidence="12">Cytoplasm</location>
    </subcellularLocation>
</comment>
<dbReference type="PANTHER" id="PTHR23132">
    <property type="entry name" value="D-ALANINE--D-ALANINE LIGASE"/>
    <property type="match status" value="1"/>
</dbReference>
<keyword evidence="7 15" id="KW-0460">Magnesium</keyword>
<feature type="active site" evidence="13">
    <location>
        <position position="18"/>
    </location>
</feature>
<evidence type="ECO:0000313" key="18">
    <source>
        <dbReference type="EMBL" id="UQF78999.1"/>
    </source>
</evidence>
<dbReference type="SUPFAM" id="SSF52440">
    <property type="entry name" value="PreATP-grasp domain"/>
    <property type="match status" value="1"/>
</dbReference>
<evidence type="ECO:0000256" key="9">
    <source>
        <dbReference type="ARBA" id="ARBA00022984"/>
    </source>
</evidence>
<keyword evidence="12" id="KW-0963">Cytoplasm</keyword>
<comment type="pathway">
    <text evidence="12">Cell wall biogenesis; peptidoglycan biosynthesis.</text>
</comment>
<comment type="cofactor">
    <cofactor evidence="15">
        <name>Mg(2+)</name>
        <dbReference type="ChEBI" id="CHEBI:18420"/>
    </cofactor>
    <cofactor evidence="15">
        <name>Mn(2+)</name>
        <dbReference type="ChEBI" id="CHEBI:29035"/>
    </cofactor>
    <text evidence="15">Binds 2 magnesium or manganese ions per subunit.</text>
</comment>
<feature type="binding site" evidence="14">
    <location>
        <begin position="228"/>
        <end position="235"/>
    </location>
    <ligand>
        <name>ATP</name>
        <dbReference type="ChEBI" id="CHEBI:30616"/>
    </ligand>
</feature>
<keyword evidence="11 12" id="KW-0961">Cell wall biogenesis/degradation</keyword>
<feature type="binding site" evidence="15">
    <location>
        <position position="330"/>
    </location>
    <ligand>
        <name>Mg(2+)</name>
        <dbReference type="ChEBI" id="CHEBI:18420"/>
        <label>1</label>
    </ligand>
</feature>
<evidence type="ECO:0000256" key="13">
    <source>
        <dbReference type="PIRSR" id="PIRSR039102-1"/>
    </source>
</evidence>
<dbReference type="GO" id="GO:0008716">
    <property type="term" value="F:D-alanine-D-alanine ligase activity"/>
    <property type="evidence" value="ECO:0007669"/>
    <property type="project" value="UniProtKB-UniRule"/>
</dbReference>
<dbReference type="Proteomes" id="UP000830236">
    <property type="component" value="Chromosome"/>
</dbReference>
<keyword evidence="9 12" id="KW-0573">Peptidoglycan synthesis</keyword>
<feature type="binding site" evidence="14">
    <location>
        <position position="146"/>
    </location>
    <ligand>
        <name>ATP</name>
        <dbReference type="ChEBI" id="CHEBI:30616"/>
    </ligand>
</feature>
<evidence type="ECO:0000256" key="3">
    <source>
        <dbReference type="ARBA" id="ARBA00022598"/>
    </source>
</evidence>
<accession>A0A9E7AI16</accession>
<dbReference type="GO" id="GO:0005829">
    <property type="term" value="C:cytosol"/>
    <property type="evidence" value="ECO:0007669"/>
    <property type="project" value="TreeGrafter"/>
</dbReference>
<keyword evidence="6 16" id="KW-0067">ATP-binding</keyword>
<dbReference type="GO" id="GO:0009252">
    <property type="term" value="P:peptidoglycan biosynthetic process"/>
    <property type="evidence" value="ECO:0007669"/>
    <property type="project" value="UniProtKB-UniRule"/>
</dbReference>
<gene>
    <name evidence="12" type="primary">ddl</name>
    <name evidence="18" type="ORF">M3I41_05130</name>
</gene>
<dbReference type="PANTHER" id="PTHR23132:SF25">
    <property type="entry name" value="D-ALANINE--D-ALANINE LIGASE A"/>
    <property type="match status" value="1"/>
</dbReference>
<dbReference type="Pfam" id="PF01820">
    <property type="entry name" value="Dala_Dala_lig_N"/>
    <property type="match status" value="1"/>
</dbReference>
<dbReference type="InterPro" id="IPR005905">
    <property type="entry name" value="D_ala_D_ala"/>
</dbReference>
<feature type="binding site" evidence="14">
    <location>
        <begin position="190"/>
        <end position="192"/>
    </location>
    <ligand>
        <name>ATP</name>
        <dbReference type="ChEBI" id="CHEBI:30616"/>
    </ligand>
</feature>
<feature type="active site" evidence="13">
    <location>
        <position position="341"/>
    </location>
</feature>
<evidence type="ECO:0000256" key="11">
    <source>
        <dbReference type="ARBA" id="ARBA00023316"/>
    </source>
</evidence>
<dbReference type="InterPro" id="IPR016185">
    <property type="entry name" value="PreATP-grasp_dom_sf"/>
</dbReference>
<evidence type="ECO:0000256" key="16">
    <source>
        <dbReference type="PROSITE-ProRule" id="PRU00409"/>
    </source>
</evidence>
<evidence type="ECO:0000256" key="10">
    <source>
        <dbReference type="ARBA" id="ARBA00023211"/>
    </source>
</evidence>
<dbReference type="SUPFAM" id="SSF56059">
    <property type="entry name" value="Glutathione synthetase ATP-binding domain-like"/>
    <property type="match status" value="1"/>
</dbReference>
<evidence type="ECO:0000313" key="19">
    <source>
        <dbReference type="Proteomes" id="UP000830236"/>
    </source>
</evidence>
<feature type="binding site" evidence="15">
    <location>
        <position position="332"/>
    </location>
    <ligand>
        <name>Mg(2+)</name>
        <dbReference type="ChEBI" id="CHEBI:18420"/>
        <label>2</label>
    </ligand>
</feature>
<evidence type="ECO:0000259" key="17">
    <source>
        <dbReference type="PROSITE" id="PS50975"/>
    </source>
</evidence>
<feature type="binding site" evidence="15">
    <location>
        <position position="317"/>
    </location>
    <ligand>
        <name>Mg(2+)</name>
        <dbReference type="ChEBI" id="CHEBI:18420"/>
        <label>1</label>
    </ligand>
</feature>
<dbReference type="InterPro" id="IPR013815">
    <property type="entry name" value="ATP_grasp_subdomain_1"/>
</dbReference>
<evidence type="ECO:0000256" key="2">
    <source>
        <dbReference type="ARBA" id="ARBA00010871"/>
    </source>
</evidence>
<feature type="binding site" evidence="14">
    <location>
        <begin position="198"/>
        <end position="199"/>
    </location>
    <ligand>
        <name>ATP</name>
        <dbReference type="ChEBI" id="CHEBI:30616"/>
    </ligand>
</feature>
<evidence type="ECO:0000256" key="15">
    <source>
        <dbReference type="PIRSR" id="PIRSR039102-3"/>
    </source>
</evidence>
<name>A0A9E7AI16_9ACTO</name>
<dbReference type="KEGG" id="agh:M3I41_05130"/>
<comment type="function">
    <text evidence="12">Cell wall formation.</text>
</comment>
<dbReference type="InterPro" id="IPR011127">
    <property type="entry name" value="Dala_Dala_lig_N"/>
</dbReference>
<dbReference type="PIRSF" id="PIRSF039102">
    <property type="entry name" value="Ddl/VanB"/>
    <property type="match status" value="1"/>
</dbReference>
<comment type="catalytic activity">
    <reaction evidence="12">
        <text>2 D-alanine + ATP = D-alanyl-D-alanine + ADP + phosphate + H(+)</text>
        <dbReference type="Rhea" id="RHEA:11224"/>
        <dbReference type="ChEBI" id="CHEBI:15378"/>
        <dbReference type="ChEBI" id="CHEBI:30616"/>
        <dbReference type="ChEBI" id="CHEBI:43474"/>
        <dbReference type="ChEBI" id="CHEBI:57416"/>
        <dbReference type="ChEBI" id="CHEBI:57822"/>
        <dbReference type="ChEBI" id="CHEBI:456216"/>
        <dbReference type="EC" id="6.3.2.4"/>
    </reaction>
</comment>
<feature type="binding site" evidence="14">
    <location>
        <begin position="329"/>
        <end position="330"/>
    </location>
    <ligand>
        <name>ATP</name>
        <dbReference type="ChEBI" id="CHEBI:30616"/>
    </ligand>
</feature>
<dbReference type="Pfam" id="PF07478">
    <property type="entry name" value="Dala_Dala_lig_C"/>
    <property type="match status" value="1"/>
</dbReference>
<dbReference type="Gene3D" id="3.40.50.20">
    <property type="match status" value="1"/>
</dbReference>
<reference evidence="18" key="1">
    <citation type="submission" date="2022-05" db="EMBL/GenBank/DDBJ databases">
        <title>Using nanopore sequencing to obtain complete genomes from saliva samples.</title>
        <authorList>
            <person name="Baker J.L."/>
        </authorList>
    </citation>
    <scope>NUCLEOTIDE SEQUENCE</scope>
    <source>
        <strain evidence="18">JCVI-JB-Ag32</strain>
    </source>
</reference>
<feature type="domain" description="ATP-grasp" evidence="17">
    <location>
        <begin position="150"/>
        <end position="363"/>
    </location>
</feature>
<dbReference type="EMBL" id="CP097095">
    <property type="protein sequence ID" value="UQF78999.1"/>
    <property type="molecule type" value="Genomic_DNA"/>
</dbReference>
<dbReference type="PROSITE" id="PS00843">
    <property type="entry name" value="DALA_DALA_LIGASE_1"/>
    <property type="match status" value="1"/>
</dbReference>
<dbReference type="EC" id="6.3.2.4" evidence="12"/>
<sequence>MSEVKTRVAVVFGGRSGEHGISCATAAGVLGAIDRERFDVVPVGITREGKWALVEDNPQALELHDNQEAEITLGGLGVQEVSLEYGGELVARNAEGTSSSLGKIDVVFPLLHGPYGEDGTIQGMLEMLNVRYVGCGVTASAAGMDKHVTKVLLADAGIEVAPYELVTPLRWRHERQQVVAACHQLSLPLFVKPARAGSSLGISKVDDFSQLEQAIEAAAEVDPKVLVESGIKAREVECAVLGGRYGEAPRVAPPGEVVMDTNQGAGEFYDFETKYLAHDAVQMVCPAQIPDAARDLIRATAAKAFTALDCEGLTRVDFFLTEDGRAIVNEVNTMPGFTPFSMYPYMWQVAGVDYTSLVSELIDLALARPLNVNR</sequence>
<dbReference type="HAMAP" id="MF_00047">
    <property type="entry name" value="Dala_Dala_lig"/>
    <property type="match status" value="1"/>
</dbReference>
<dbReference type="InterPro" id="IPR011761">
    <property type="entry name" value="ATP-grasp"/>
</dbReference>
<keyword evidence="8 12" id="KW-0133">Cell shape</keyword>
<dbReference type="InterPro" id="IPR011095">
    <property type="entry name" value="Dala_Dala_lig_C"/>
</dbReference>
<dbReference type="NCBIfam" id="TIGR01205">
    <property type="entry name" value="D_ala_D_alaTIGR"/>
    <property type="match status" value="1"/>
</dbReference>
<dbReference type="NCBIfam" id="NF002378">
    <property type="entry name" value="PRK01372.1"/>
    <property type="match status" value="1"/>
</dbReference>
<evidence type="ECO:0000256" key="4">
    <source>
        <dbReference type="ARBA" id="ARBA00022723"/>
    </source>
</evidence>
<evidence type="ECO:0000256" key="7">
    <source>
        <dbReference type="ARBA" id="ARBA00022842"/>
    </source>
</evidence>
<keyword evidence="10 15" id="KW-0464">Manganese</keyword>
<dbReference type="PROSITE" id="PS50975">
    <property type="entry name" value="ATP_GRASP"/>
    <property type="match status" value="1"/>
</dbReference>
<dbReference type="GO" id="GO:0046872">
    <property type="term" value="F:metal ion binding"/>
    <property type="evidence" value="ECO:0007669"/>
    <property type="project" value="UniProtKB-KW"/>
</dbReference>
<evidence type="ECO:0000256" key="6">
    <source>
        <dbReference type="ARBA" id="ARBA00022840"/>
    </source>
</evidence>
<dbReference type="FunFam" id="3.30.470.20:FF:000008">
    <property type="entry name" value="D-alanine--D-alanine ligase"/>
    <property type="match status" value="1"/>
</dbReference>
<dbReference type="AlphaFoldDB" id="A0A9E7AI16"/>
<keyword evidence="5 14" id="KW-0547">Nucleotide-binding</keyword>
<proteinExistence type="inferred from homology"/>
<dbReference type="GO" id="GO:0005524">
    <property type="term" value="F:ATP binding"/>
    <property type="evidence" value="ECO:0007669"/>
    <property type="project" value="UniProtKB-UniRule"/>
</dbReference>
<dbReference type="Gene3D" id="3.30.1490.20">
    <property type="entry name" value="ATP-grasp fold, A domain"/>
    <property type="match status" value="1"/>
</dbReference>
<organism evidence="18 19">
    <name type="scientific">Actinomyces graevenitzii</name>
    <dbReference type="NCBI Taxonomy" id="55565"/>
    <lineage>
        <taxon>Bacteria</taxon>
        <taxon>Bacillati</taxon>
        <taxon>Actinomycetota</taxon>
        <taxon>Actinomycetes</taxon>
        <taxon>Actinomycetales</taxon>
        <taxon>Actinomycetaceae</taxon>
        <taxon>Actinomyces</taxon>
    </lineage>
</organism>
<evidence type="ECO:0000256" key="14">
    <source>
        <dbReference type="PIRSR" id="PIRSR039102-2"/>
    </source>
</evidence>
<evidence type="ECO:0000256" key="1">
    <source>
        <dbReference type="ARBA" id="ARBA00001936"/>
    </source>
</evidence>
<dbReference type="Gene3D" id="3.30.470.20">
    <property type="entry name" value="ATP-grasp fold, B domain"/>
    <property type="match status" value="1"/>
</dbReference>
<dbReference type="GO" id="GO:0008360">
    <property type="term" value="P:regulation of cell shape"/>
    <property type="evidence" value="ECO:0007669"/>
    <property type="project" value="UniProtKB-KW"/>
</dbReference>
<keyword evidence="4 15" id="KW-0479">Metal-binding</keyword>
<evidence type="ECO:0000256" key="12">
    <source>
        <dbReference type="HAMAP-Rule" id="MF_00047"/>
    </source>
</evidence>
<feature type="active site" evidence="13">
    <location>
        <position position="198"/>
    </location>
</feature>
<comment type="cofactor">
    <cofactor evidence="1">
        <name>Mn(2+)</name>
        <dbReference type="ChEBI" id="CHEBI:29035"/>
    </cofactor>
</comment>
<evidence type="ECO:0000256" key="8">
    <source>
        <dbReference type="ARBA" id="ARBA00022960"/>
    </source>
</evidence>
<protein>
    <recommendedName>
        <fullName evidence="12">D-alanine--D-alanine ligase</fullName>
        <ecNumber evidence="12">6.3.2.4</ecNumber>
    </recommendedName>
    <alternativeName>
        <fullName evidence="12">D-Ala-D-Ala ligase</fullName>
    </alternativeName>
    <alternativeName>
        <fullName evidence="12">D-alanylalanine synthetase</fullName>
    </alternativeName>
</protein>
<feature type="binding site" evidence="15">
    <location>
        <position position="330"/>
    </location>
    <ligand>
        <name>Mg(2+)</name>
        <dbReference type="ChEBI" id="CHEBI:18420"/>
        <label>2</label>
    </ligand>
</feature>
<keyword evidence="3 12" id="KW-0436">Ligase</keyword>